<evidence type="ECO:0000256" key="1">
    <source>
        <dbReference type="SAM" id="Phobius"/>
    </source>
</evidence>
<dbReference type="AlphaFoldDB" id="H1YBG5"/>
<gene>
    <name evidence="2" type="ORF">Mucpa_0855</name>
</gene>
<dbReference type="HOGENOM" id="CLU_1407401_0_0_10"/>
<evidence type="ECO:0000313" key="2">
    <source>
        <dbReference type="EMBL" id="EHQ25036.1"/>
    </source>
</evidence>
<proteinExistence type="predicted"/>
<name>H1YBG5_9SPHI</name>
<dbReference type="EMBL" id="CM001403">
    <property type="protein sequence ID" value="EHQ25036.1"/>
    <property type="molecule type" value="Genomic_DNA"/>
</dbReference>
<evidence type="ECO:0000313" key="3">
    <source>
        <dbReference type="Proteomes" id="UP000002774"/>
    </source>
</evidence>
<reference evidence="2" key="1">
    <citation type="submission" date="2011-09" db="EMBL/GenBank/DDBJ databases">
        <title>The permanent draft genome of Mucilaginibacter paludis DSM 18603.</title>
        <authorList>
            <consortium name="US DOE Joint Genome Institute (JGI-PGF)"/>
            <person name="Lucas S."/>
            <person name="Han J."/>
            <person name="Lapidus A."/>
            <person name="Bruce D."/>
            <person name="Goodwin L."/>
            <person name="Pitluck S."/>
            <person name="Peters L."/>
            <person name="Kyrpides N."/>
            <person name="Mavromatis K."/>
            <person name="Ivanova N."/>
            <person name="Mikhailova N."/>
            <person name="Held B."/>
            <person name="Detter J.C."/>
            <person name="Tapia R."/>
            <person name="Han C."/>
            <person name="Land M."/>
            <person name="Hauser L."/>
            <person name="Markowitz V."/>
            <person name="Cheng J.-F."/>
            <person name="Hugenholtz P."/>
            <person name="Woyke T."/>
            <person name="Wu D."/>
            <person name="Tindall B."/>
            <person name="Brambilla E."/>
            <person name="Klenk H.-P."/>
            <person name="Eisen J.A."/>
        </authorList>
    </citation>
    <scope>NUCLEOTIDE SEQUENCE [LARGE SCALE GENOMIC DNA]</scope>
    <source>
        <strain evidence="2">DSM 18603</strain>
    </source>
</reference>
<organism evidence="2 3">
    <name type="scientific">Mucilaginibacter paludis DSM 18603</name>
    <dbReference type="NCBI Taxonomy" id="714943"/>
    <lineage>
        <taxon>Bacteria</taxon>
        <taxon>Pseudomonadati</taxon>
        <taxon>Bacteroidota</taxon>
        <taxon>Sphingobacteriia</taxon>
        <taxon>Sphingobacteriales</taxon>
        <taxon>Sphingobacteriaceae</taxon>
        <taxon>Mucilaginibacter</taxon>
    </lineage>
</organism>
<keyword evidence="1" id="KW-1133">Transmembrane helix</keyword>
<dbReference type="Proteomes" id="UP000002774">
    <property type="component" value="Chromosome"/>
</dbReference>
<feature type="transmembrane region" description="Helical" evidence="1">
    <location>
        <begin position="6"/>
        <end position="26"/>
    </location>
</feature>
<dbReference type="RefSeq" id="WP_008504659.1">
    <property type="nucleotide sequence ID" value="NZ_CM001403.1"/>
</dbReference>
<accession>H1YBG5</accession>
<protein>
    <submittedName>
        <fullName evidence="2">Uncharacterized protein</fullName>
    </submittedName>
</protein>
<keyword evidence="1" id="KW-0472">Membrane</keyword>
<feature type="transmembrane region" description="Helical" evidence="1">
    <location>
        <begin position="136"/>
        <end position="155"/>
    </location>
</feature>
<keyword evidence="3" id="KW-1185">Reference proteome</keyword>
<sequence length="193" mass="21626">MKFKNLTFGVLVIWIAYYVFLGYSLVITVSQLKMVTVSNYTMRTGGAFGVIKHYYIEPYVTTAASEKNLPVDRTYAGFSLAGIMLPKQAINRSRVITFYALDEREKVIHFAASEGTHGASQVRLYIDLLAYLIGKYVYLHVGLLLLWAFSGTLYARLNNGLDVAAEIASADRSTNLEKVQLGLFFFSLIILLI</sequence>
<dbReference type="STRING" id="714943.Mucpa_0855"/>
<keyword evidence="1" id="KW-0812">Transmembrane</keyword>
<dbReference type="OrthoDB" id="9841333at2"/>